<keyword evidence="4" id="KW-0862">Zinc</keyword>
<evidence type="ECO:0000256" key="4">
    <source>
        <dbReference type="ARBA" id="ARBA00022833"/>
    </source>
</evidence>
<dbReference type="FunFam" id="3.60.15.30:FF:000001">
    <property type="entry name" value="Alkyl/aryl-sulfatase BDS1"/>
    <property type="match status" value="1"/>
</dbReference>
<evidence type="ECO:0000256" key="6">
    <source>
        <dbReference type="ARBA" id="ARBA00066568"/>
    </source>
</evidence>
<dbReference type="Gene3D" id="3.30.1050.10">
    <property type="entry name" value="SCP2 sterol-binding domain"/>
    <property type="match status" value="1"/>
</dbReference>
<dbReference type="EMBL" id="VSSB01000001">
    <property type="protein sequence ID" value="TYL53709.1"/>
    <property type="molecule type" value="Genomic_DNA"/>
</dbReference>
<dbReference type="AlphaFoldDB" id="A0A5S4V6N5"/>
<evidence type="ECO:0000256" key="7">
    <source>
        <dbReference type="ARBA" id="ARBA00068034"/>
    </source>
</evidence>
<dbReference type="InterPro" id="IPR036527">
    <property type="entry name" value="SCP2_sterol-bd_dom_sf"/>
</dbReference>
<comment type="similarity">
    <text evidence="5">Belongs to the metallo-beta-lactamase superfamily. Type III sulfatase family.</text>
</comment>
<keyword evidence="11" id="KW-1185">Reference proteome</keyword>
<evidence type="ECO:0000259" key="9">
    <source>
        <dbReference type="SMART" id="SM00849"/>
    </source>
</evidence>
<proteinExistence type="inferred from homology"/>
<dbReference type="PANTHER" id="PTHR43223">
    <property type="entry name" value="ALKYL/ARYL-SULFATASE"/>
    <property type="match status" value="1"/>
</dbReference>
<sequence length="623" mass="67956">MQQREASDAVIAANEALSATLPFDDDADFAAADRGFIGTLDDPVIRDDRGAVVWDASSYDFVDGDAPDSVNPSLWRQSKLVAKHGLYEVVPGIYQVRGLDLSVMSFIEGDTGVIVVDPLISKETAVAALGLYRAHRGERPIVAVIHTHSHIDHFGGVLGIVTQDQVDSGAVQIVAPEGFVEHAVAENVYAGTAMGRRAGYMYGAVLARGPKGQVGAGLGQTTSVGEATMIVPTLHIRETGETHAIDGVEIEFQMAPGTEAPSEMHFHLPGYRALCMAENATHNLHNLLTLRGALVRDPHVWSQYLTEAIERYGERTDVVFASHHWPTWGADEVRRFLAIQRDLYAYLHDQTLRMLNQGLTGSEIAEVIQLPPALERTWSTHGYYGSVSHNVKAIYQRYMGWFDGNPARLWPHPPQALAQRYVDAMGGLDRVVELAQAAFDAGDFRWAATLLDHAVFTDDAHEAARALYADTLEQLAYGSENGTWRNFFLSGATELRDGNFGTPTTANAPAILAQLTPEQLFDAVAIRVDGPRAWDLDLAFDLTLTDLGRSFHLTLRNGVLVYVEREPATDAALHLVLDKPRLLRLAGGDVSSDGVEVTGDLEVLKQLIGVLDEGDPDFDIVVP</sequence>
<evidence type="ECO:0000256" key="8">
    <source>
        <dbReference type="ARBA" id="ARBA00075789"/>
    </source>
</evidence>
<dbReference type="Pfam" id="PF00753">
    <property type="entry name" value="Lactamase_B"/>
    <property type="match status" value="1"/>
</dbReference>
<dbReference type="InterPro" id="IPR036866">
    <property type="entry name" value="RibonucZ/Hydroxyglut_hydro"/>
</dbReference>
<keyword evidence="2" id="KW-0479">Metal-binding</keyword>
<evidence type="ECO:0000256" key="5">
    <source>
        <dbReference type="ARBA" id="ARBA00033751"/>
    </source>
</evidence>
<dbReference type="RefSeq" id="WP_148733174.1">
    <property type="nucleotide sequence ID" value="NZ_VSSB01000001.1"/>
</dbReference>
<dbReference type="CDD" id="cd07710">
    <property type="entry name" value="arylsulfatase_Sdsa1-like_MBL-fold"/>
    <property type="match status" value="1"/>
</dbReference>
<dbReference type="InterPro" id="IPR038536">
    <property type="entry name" value="Alkyl/aryl-sulf_dimr_sf"/>
</dbReference>
<dbReference type="SUPFAM" id="SSF56281">
    <property type="entry name" value="Metallo-hydrolase/oxidoreductase"/>
    <property type="match status" value="1"/>
</dbReference>
<dbReference type="Proteomes" id="UP000325243">
    <property type="component" value="Unassembled WGS sequence"/>
</dbReference>
<feature type="domain" description="Metallo-beta-lactamase" evidence="9">
    <location>
        <begin position="101"/>
        <end position="323"/>
    </location>
</feature>
<dbReference type="InterPro" id="IPR029229">
    <property type="entry name" value="Alkyl_sulf_C"/>
</dbReference>
<dbReference type="Gene3D" id="3.60.15.30">
    <property type="entry name" value="Metallo-beta-lactamase domain"/>
    <property type="match status" value="1"/>
</dbReference>
<name>A0A5S4V6N5_9MICO</name>
<comment type="cofactor">
    <cofactor evidence="1">
        <name>Zn(2+)</name>
        <dbReference type="ChEBI" id="CHEBI:29105"/>
    </cofactor>
</comment>
<organism evidence="10 11">
    <name type="scientific">Agromyces mariniharenae</name>
    <dbReference type="NCBI Taxonomy" id="2604423"/>
    <lineage>
        <taxon>Bacteria</taxon>
        <taxon>Bacillati</taxon>
        <taxon>Actinomycetota</taxon>
        <taxon>Actinomycetes</taxon>
        <taxon>Micrococcales</taxon>
        <taxon>Microbacteriaceae</taxon>
        <taxon>Agromyces</taxon>
    </lineage>
</organism>
<comment type="caution">
    <text evidence="10">The sequence shown here is derived from an EMBL/GenBank/DDBJ whole genome shotgun (WGS) entry which is preliminary data.</text>
</comment>
<dbReference type="PANTHER" id="PTHR43223:SF1">
    <property type="entry name" value="ALKYL_ARYL-SULFATASE BDS1"/>
    <property type="match status" value="1"/>
</dbReference>
<dbReference type="GO" id="GO:0018909">
    <property type="term" value="P:dodecyl sulfate metabolic process"/>
    <property type="evidence" value="ECO:0007669"/>
    <property type="project" value="InterPro"/>
</dbReference>
<gene>
    <name evidence="10" type="ORF">FYC51_08655</name>
</gene>
<dbReference type="InterPro" id="IPR029228">
    <property type="entry name" value="Alkyl_sulf_dimr"/>
</dbReference>
<dbReference type="SUPFAM" id="SSF55718">
    <property type="entry name" value="SCP-like"/>
    <property type="match status" value="1"/>
</dbReference>
<evidence type="ECO:0000256" key="2">
    <source>
        <dbReference type="ARBA" id="ARBA00022723"/>
    </source>
</evidence>
<dbReference type="InterPro" id="IPR044097">
    <property type="entry name" value="Bds1/SdsA1_MBL-fold"/>
</dbReference>
<dbReference type="InterPro" id="IPR052195">
    <property type="entry name" value="Bact_Alkyl/Aryl-Sulfatase"/>
</dbReference>
<dbReference type="GO" id="GO:0018741">
    <property type="term" value="F:linear primary-alkylsulfatase activity"/>
    <property type="evidence" value="ECO:0007669"/>
    <property type="project" value="UniProtKB-EC"/>
</dbReference>
<reference evidence="10 11" key="1">
    <citation type="submission" date="2019-08" db="EMBL/GenBank/DDBJ databases">
        <authorList>
            <person name="Hu J."/>
        </authorList>
    </citation>
    <scope>NUCLEOTIDE SEQUENCE [LARGE SCALE GENOMIC DNA]</scope>
    <source>
        <strain evidence="10 11">NEAU-184</strain>
    </source>
</reference>
<dbReference type="GO" id="GO:0046872">
    <property type="term" value="F:metal ion binding"/>
    <property type="evidence" value="ECO:0007669"/>
    <property type="project" value="UniProtKB-KW"/>
</dbReference>
<dbReference type="FunFam" id="1.25.40.880:FF:000001">
    <property type="entry name" value="SDS hydrolase SdsA1"/>
    <property type="match status" value="1"/>
</dbReference>
<evidence type="ECO:0000313" key="10">
    <source>
        <dbReference type="EMBL" id="TYL53709.1"/>
    </source>
</evidence>
<evidence type="ECO:0000256" key="3">
    <source>
        <dbReference type="ARBA" id="ARBA00022801"/>
    </source>
</evidence>
<dbReference type="Pfam" id="PF14863">
    <property type="entry name" value="Alkyl_sulf_dimr"/>
    <property type="match status" value="1"/>
</dbReference>
<dbReference type="Pfam" id="PF14864">
    <property type="entry name" value="Alkyl_sulf_C"/>
    <property type="match status" value="1"/>
</dbReference>
<dbReference type="GO" id="GO:0046983">
    <property type="term" value="F:protein dimerization activity"/>
    <property type="evidence" value="ECO:0007669"/>
    <property type="project" value="InterPro"/>
</dbReference>
<dbReference type="SMART" id="SM00849">
    <property type="entry name" value="Lactamase_B"/>
    <property type="match status" value="1"/>
</dbReference>
<accession>A0A5S4V6N5</accession>
<evidence type="ECO:0000256" key="1">
    <source>
        <dbReference type="ARBA" id="ARBA00001947"/>
    </source>
</evidence>
<evidence type="ECO:0000313" key="11">
    <source>
        <dbReference type="Proteomes" id="UP000325243"/>
    </source>
</evidence>
<keyword evidence="3 10" id="KW-0378">Hydrolase</keyword>
<dbReference type="InterPro" id="IPR001279">
    <property type="entry name" value="Metallo-B-lactamas"/>
</dbReference>
<protein>
    <recommendedName>
        <fullName evidence="7">Linear primary-alkylsulfatase</fullName>
        <ecNumber evidence="6">3.1.6.21</ecNumber>
    </recommendedName>
    <alternativeName>
        <fullName evidence="8">Type III linear primary-alkylsulfatase</fullName>
    </alternativeName>
</protein>
<dbReference type="Gene3D" id="1.25.40.880">
    <property type="entry name" value="Alkyl sulfatase, dimerisation domain"/>
    <property type="match status" value="1"/>
</dbReference>
<dbReference type="EC" id="3.1.6.21" evidence="6"/>